<evidence type="ECO:0000313" key="6">
    <source>
        <dbReference type="Proteomes" id="UP000502996"/>
    </source>
</evidence>
<evidence type="ECO:0000259" key="4">
    <source>
        <dbReference type="Pfam" id="PF01656"/>
    </source>
</evidence>
<feature type="region of interest" description="Disordered" evidence="3">
    <location>
        <begin position="107"/>
        <end position="127"/>
    </location>
</feature>
<dbReference type="GO" id="GO:0016887">
    <property type="term" value="F:ATP hydrolysis activity"/>
    <property type="evidence" value="ECO:0007669"/>
    <property type="project" value="TreeGrafter"/>
</dbReference>
<dbReference type="InterPro" id="IPR027417">
    <property type="entry name" value="P-loop_NTPase"/>
</dbReference>
<organism evidence="5 6">
    <name type="scientific">Nocardioides anomalus</name>
    <dbReference type="NCBI Taxonomy" id="2712223"/>
    <lineage>
        <taxon>Bacteria</taxon>
        <taxon>Bacillati</taxon>
        <taxon>Actinomycetota</taxon>
        <taxon>Actinomycetes</taxon>
        <taxon>Propionibacteriales</taxon>
        <taxon>Nocardioidaceae</taxon>
        <taxon>Nocardioides</taxon>
    </lineage>
</organism>
<dbReference type="Proteomes" id="UP000502996">
    <property type="component" value="Chromosome"/>
</dbReference>
<dbReference type="PANTHER" id="PTHR43384:SF6">
    <property type="entry name" value="SEPTUM SITE-DETERMINING PROTEIN MIND HOMOLOG, CHLOROPLASTIC"/>
    <property type="match status" value="1"/>
</dbReference>
<dbReference type="GO" id="GO:0005524">
    <property type="term" value="F:ATP binding"/>
    <property type="evidence" value="ECO:0007669"/>
    <property type="project" value="UniProtKB-KW"/>
</dbReference>
<name>A0A6G6WGP1_9ACTN</name>
<dbReference type="KEGG" id="nano:G5V58_16855"/>
<evidence type="ECO:0000313" key="5">
    <source>
        <dbReference type="EMBL" id="QIG44220.1"/>
    </source>
</evidence>
<gene>
    <name evidence="5" type="ORF">G5V58_16855</name>
</gene>
<dbReference type="GO" id="GO:0051782">
    <property type="term" value="P:negative regulation of cell division"/>
    <property type="evidence" value="ECO:0007669"/>
    <property type="project" value="TreeGrafter"/>
</dbReference>
<evidence type="ECO:0000256" key="1">
    <source>
        <dbReference type="ARBA" id="ARBA00022741"/>
    </source>
</evidence>
<dbReference type="GO" id="GO:0005829">
    <property type="term" value="C:cytosol"/>
    <property type="evidence" value="ECO:0007669"/>
    <property type="project" value="TreeGrafter"/>
</dbReference>
<feature type="domain" description="CobQ/CobB/MinD/ParA nucleotide binding" evidence="4">
    <location>
        <begin position="140"/>
        <end position="347"/>
    </location>
</feature>
<dbReference type="SUPFAM" id="SSF52540">
    <property type="entry name" value="P-loop containing nucleoside triphosphate hydrolases"/>
    <property type="match status" value="1"/>
</dbReference>
<keyword evidence="6" id="KW-1185">Reference proteome</keyword>
<keyword evidence="2" id="KW-0067">ATP-binding</keyword>
<dbReference type="EMBL" id="CP049257">
    <property type="protein sequence ID" value="QIG44220.1"/>
    <property type="molecule type" value="Genomic_DNA"/>
</dbReference>
<dbReference type="RefSeq" id="WP_165235242.1">
    <property type="nucleotide sequence ID" value="NZ_CP049257.1"/>
</dbReference>
<evidence type="ECO:0000256" key="2">
    <source>
        <dbReference type="ARBA" id="ARBA00022840"/>
    </source>
</evidence>
<dbReference type="InterPro" id="IPR050625">
    <property type="entry name" value="ParA/MinD_ATPase"/>
</dbReference>
<sequence length="400" mass="41831">MRVVLLLAAGAAWETQALSVLGGRRDLVVLKRCVDVDDLLATATSGQADSAVVAVEAPGFDVAAVDHLRRHGVRPVAVVADEPGAVRAERIGVRRTVTDVAELPVALTTDAEPEPPPEAEPEAEARAGRGTVTAVWGPVGAPGRTTVATAMAAALGRTERTTLIDVDPYGGTVAQVLGVLDEVSGLLAAARLAGSGRLVEGFASVQRALDGRLTVVTGLPRPDRWSEVRPGTIELLAETARTEGHVVLDAGPGLDEDDLTGRPSRGAITRAALEVADEIVAVGTADPVGLSRLARALTDLRAQHPVTPVRVVVNRMRPTLGWSERDVAAMLADFTRAVAIHFLPEDRATVDRALVTGRTVQETAPASPLAQAVDALVGRDGSSGRLRRLRPRTAGTTRPR</sequence>
<reference evidence="5 6" key="1">
    <citation type="submission" date="2020-02" db="EMBL/GenBank/DDBJ databases">
        <title>Full genome sequence of Nocardioides sp. R-3366.</title>
        <authorList>
            <person name="Im W.-T."/>
        </authorList>
    </citation>
    <scope>NUCLEOTIDE SEQUENCE [LARGE SCALE GENOMIC DNA]</scope>
    <source>
        <strain evidence="5 6">R-3366</strain>
    </source>
</reference>
<dbReference type="Pfam" id="PF01656">
    <property type="entry name" value="CbiA"/>
    <property type="match status" value="1"/>
</dbReference>
<evidence type="ECO:0000256" key="3">
    <source>
        <dbReference type="SAM" id="MobiDB-lite"/>
    </source>
</evidence>
<dbReference type="GO" id="GO:0009898">
    <property type="term" value="C:cytoplasmic side of plasma membrane"/>
    <property type="evidence" value="ECO:0007669"/>
    <property type="project" value="TreeGrafter"/>
</dbReference>
<feature type="region of interest" description="Disordered" evidence="3">
    <location>
        <begin position="381"/>
        <end position="400"/>
    </location>
</feature>
<accession>A0A6G6WGP1</accession>
<protein>
    <recommendedName>
        <fullName evidence="4">CobQ/CobB/MinD/ParA nucleotide binding domain-containing protein</fullName>
    </recommendedName>
</protein>
<dbReference type="AlphaFoldDB" id="A0A6G6WGP1"/>
<keyword evidence="1" id="KW-0547">Nucleotide-binding</keyword>
<dbReference type="InterPro" id="IPR002586">
    <property type="entry name" value="CobQ/CobB/MinD/ParA_Nub-bd_dom"/>
</dbReference>
<dbReference type="PANTHER" id="PTHR43384">
    <property type="entry name" value="SEPTUM SITE-DETERMINING PROTEIN MIND HOMOLOG, CHLOROPLASTIC-RELATED"/>
    <property type="match status" value="1"/>
</dbReference>
<dbReference type="Gene3D" id="3.40.50.300">
    <property type="entry name" value="P-loop containing nucleotide triphosphate hydrolases"/>
    <property type="match status" value="1"/>
</dbReference>
<feature type="compositionally biased region" description="Acidic residues" evidence="3">
    <location>
        <begin position="111"/>
        <end position="122"/>
    </location>
</feature>
<proteinExistence type="predicted"/>